<evidence type="ECO:0000313" key="1">
    <source>
        <dbReference type="EMBL" id="KAI5684027.1"/>
    </source>
</evidence>
<name>A0ACC0CGR2_CATRO</name>
<sequence>MAENSINKMIYLHGDLDLHIIEARHLPNMDLTSQRLRSCFAACNTCCTPPPTHEDGLDHGGGGVERRRGRKVHHHHPKIITSDPYCTVCVPQATLARTRVIPNAQNPLWDEHFIIPLAHPLEFLEFRVKDDDVFGAQMIGTVKIPADEIASGKEISGWFPLMDINGKPPKPDSALNIEMKFVSCDENPLYKHGIAGDPEKRGVRNTYFPLRRGHSLTLYQDAHISHDVKLPEIKLDGGMVYDQHKCWEDICYAIAEAHHMIYIVGWSVFHKIKLVREPTRPLPRGGDLTLGELLKYKSEEGVRVLLLVWDDKTSHHKFFLKTEGVMQTHDEETKKFFKHSSVICVLSPRYASSKTSYMKQKTSMQLSEFALKKPQSSLGTQVFQFKYFLEENIMIAFQVVGTFFTHHQKCVLVDTQASGNNRKVTAFIGGLDLCDGRYDTPEHRLFRGLDTVFKDDFHQPTFPPGTKAPRQPWHDLHCKIEGPAAYDVLINFAQRWKKATKWREFSLLKKKISHWHDDAMIKIERISWILSPAFAVSKKGYTVVPEDDPRLYVCGEDYPENWHVQIFRSIDSGSVAGFPKYYDAAEAQSQTIQTMYKVIAEELKSMKLIDSHPLDYLNFYCLGNREEIPSSISQSLGDPDKISDSVKFGRFMIYVHAKGMIVDDEYIIIGSANLNQRSMAGTKDTEIAMGAYQPHHTWAAKQQHPYGQIYGYRKSLWAEHVGGLHKSFEEPGTLECVRRVNEIAENNWKRFAADEFSLLEGHLLKYPINIDDDGNVGPLPGCENFPDVGGIQGLLLHGKRNRDQGHARDPDRGQDLKPGPDQGPGLGLEVVAAETSNPGNTLYVTGLSTRVTERDLEDHFSKEGKVKSVFLVVEPRSRISRGFAFITMDSVEDANRCIKHLNQSILEGRYITVERSRRKRPRTPTPGHYLGLKSSRGDGYRGDRGTGRYRGGGGSSRDDYGYRRSPPRHSPPPYRGGGRDYSPRRSPYGGRSRRDRSRQNGVVDEDDDEPVIGDCLVFEEGIFDDPFLQEESLIKPRSNQPKRKLKQKSSIEVVEPENLIPEKWIEVQKEINITKKERRKLAQELEFGRKVEKRREALNPIGGSGNVKNVRLDEYLKYRDEKLNQLKPLVLDNPEFSEDEQEQQEDDDKEVQGNAEEDSNVNASSSRVPPRNPRLAVYGGGLDDITEFFNSGIYDPKAAKTSSEGRRKLFTKEEKLLLSRKIPDLDAATSGKWLPLHTLAASGDFYLMTSLLRHNVDINASDKDELTAIHKAILGNKQAIFNCLLRESASPFVRDKTNDRRSWTVVVKLVHLYILLKFINKKSIEHLLLSLLMLATDGATLMHYAVRRASSLMIKILLLYNVDINIPDNDGWTPLHLAVQSRRTDIVRLLLIKGADKTLKNRDGLTPLDLCLYSGRDTRTYELIKLLKQLPRNHQE</sequence>
<proteinExistence type="predicted"/>
<keyword evidence="2" id="KW-1185">Reference proteome</keyword>
<dbReference type="EMBL" id="CM044701">
    <property type="protein sequence ID" value="KAI5684027.1"/>
    <property type="molecule type" value="Genomic_DNA"/>
</dbReference>
<gene>
    <name evidence="1" type="ORF">M9H77_05255</name>
</gene>
<organism evidence="1 2">
    <name type="scientific">Catharanthus roseus</name>
    <name type="common">Madagascar periwinkle</name>
    <name type="synonym">Vinca rosea</name>
    <dbReference type="NCBI Taxonomy" id="4058"/>
    <lineage>
        <taxon>Eukaryota</taxon>
        <taxon>Viridiplantae</taxon>
        <taxon>Streptophyta</taxon>
        <taxon>Embryophyta</taxon>
        <taxon>Tracheophyta</taxon>
        <taxon>Spermatophyta</taxon>
        <taxon>Magnoliopsida</taxon>
        <taxon>eudicotyledons</taxon>
        <taxon>Gunneridae</taxon>
        <taxon>Pentapetalae</taxon>
        <taxon>asterids</taxon>
        <taxon>lamiids</taxon>
        <taxon>Gentianales</taxon>
        <taxon>Apocynaceae</taxon>
        <taxon>Rauvolfioideae</taxon>
        <taxon>Vinceae</taxon>
        <taxon>Catharanthinae</taxon>
        <taxon>Catharanthus</taxon>
    </lineage>
</organism>
<evidence type="ECO:0000313" key="2">
    <source>
        <dbReference type="Proteomes" id="UP001060085"/>
    </source>
</evidence>
<reference evidence="2" key="1">
    <citation type="journal article" date="2023" name="Nat. Plants">
        <title>Single-cell RNA sequencing provides a high-resolution roadmap for understanding the multicellular compartmentation of specialized metabolism.</title>
        <authorList>
            <person name="Sun S."/>
            <person name="Shen X."/>
            <person name="Li Y."/>
            <person name="Li Y."/>
            <person name="Wang S."/>
            <person name="Li R."/>
            <person name="Zhang H."/>
            <person name="Shen G."/>
            <person name="Guo B."/>
            <person name="Wei J."/>
            <person name="Xu J."/>
            <person name="St-Pierre B."/>
            <person name="Chen S."/>
            <person name="Sun C."/>
        </authorList>
    </citation>
    <scope>NUCLEOTIDE SEQUENCE [LARGE SCALE GENOMIC DNA]</scope>
</reference>
<protein>
    <submittedName>
        <fullName evidence="1">Uncharacterized protein</fullName>
    </submittedName>
</protein>
<accession>A0ACC0CGR2</accession>
<dbReference type="Proteomes" id="UP001060085">
    <property type="component" value="Linkage Group LG01"/>
</dbReference>
<comment type="caution">
    <text evidence="1">The sequence shown here is derived from an EMBL/GenBank/DDBJ whole genome shotgun (WGS) entry which is preliminary data.</text>
</comment>